<dbReference type="Gene3D" id="3.20.20.10">
    <property type="entry name" value="Alanine racemase"/>
    <property type="match status" value="1"/>
</dbReference>
<keyword evidence="4" id="KW-0413">Isomerase</keyword>
<dbReference type="PANTHER" id="PTHR28004:SF2">
    <property type="entry name" value="D-SERINE DEHYDRATASE"/>
    <property type="match status" value="1"/>
</dbReference>
<dbReference type="Pfam" id="PF01168">
    <property type="entry name" value="Ala_racemase_N"/>
    <property type="match status" value="1"/>
</dbReference>
<dbReference type="InterPro" id="IPR051466">
    <property type="entry name" value="D-amino_acid_metab_enzyme"/>
</dbReference>
<feature type="domain" description="D-serine dehydratase-like" evidence="3">
    <location>
        <begin position="250"/>
        <end position="358"/>
    </location>
</feature>
<organism evidence="4 5">
    <name type="scientific">Candidatus Lokiarchaeum ossiferum</name>
    <dbReference type="NCBI Taxonomy" id="2951803"/>
    <lineage>
        <taxon>Archaea</taxon>
        <taxon>Promethearchaeati</taxon>
        <taxon>Promethearchaeota</taxon>
        <taxon>Promethearchaeia</taxon>
        <taxon>Promethearchaeales</taxon>
        <taxon>Promethearchaeaceae</taxon>
        <taxon>Candidatus Lokiarchaeum</taxon>
    </lineage>
</organism>
<dbReference type="SMART" id="SM01119">
    <property type="entry name" value="D-ser_dehydrat"/>
    <property type="match status" value="1"/>
</dbReference>
<comment type="similarity">
    <text evidence="1">Belongs to the DSD1 family.</text>
</comment>
<dbReference type="InterPro" id="IPR026956">
    <property type="entry name" value="D-ser_dehydrat-like_dom"/>
</dbReference>
<protein>
    <submittedName>
        <fullName evidence="4">Alanine racemase</fullName>
        <ecNumber evidence="4">5.1.1.1</ecNumber>
    </submittedName>
</protein>
<evidence type="ECO:0000313" key="4">
    <source>
        <dbReference type="EMBL" id="UYP48713.1"/>
    </source>
</evidence>
<dbReference type="SUPFAM" id="SSF51419">
    <property type="entry name" value="PLP-binding barrel"/>
    <property type="match status" value="1"/>
</dbReference>
<evidence type="ECO:0000313" key="5">
    <source>
        <dbReference type="Proteomes" id="UP001208689"/>
    </source>
</evidence>
<sequence length="367" mass="41038">MKIIKPTVLVDKKKVLHNIAKMQNKADRNGIELRPHFKTHQSSIIGNWFREKGTTKITVSSISMARYFADAGWKDITVAIPVNILEIDGINELSESIDLNLVVDSIFSTEYLNANLKFSVNLWIEIDTGSHRTGIDPNQISQMTKIAEICSASNKLNLKGILSHAGQTYSAKSETEIKQIYQKSVNIMVELKTELERLNLGQIQISLGNTPTFSIIESIDENIDEIRPGNYVFYDLMQHQLGVCTEAEIALVLVCPVISILPELNQVTIYGGGIHLSKENLTFNSGQKYYGKIVKLNLDNTWGRSIDGVVITALSQEHGVILGSEEFIKNIKIGDLVFVLPIHSCMTANLHKTLFTTDLEEIDSFQF</sequence>
<dbReference type="Pfam" id="PF14031">
    <property type="entry name" value="D-ser_dehydrat"/>
    <property type="match status" value="1"/>
</dbReference>
<dbReference type="GO" id="GO:0008784">
    <property type="term" value="F:alanine racemase activity"/>
    <property type="evidence" value="ECO:0007669"/>
    <property type="project" value="UniProtKB-EC"/>
</dbReference>
<proteinExistence type="inferred from homology"/>
<gene>
    <name evidence="4" type="ORF">NEF87_004998</name>
</gene>
<keyword evidence="5" id="KW-1185">Reference proteome</keyword>
<dbReference type="EC" id="5.1.1.1" evidence="4"/>
<reference evidence="4" key="1">
    <citation type="submission" date="2022-09" db="EMBL/GenBank/DDBJ databases">
        <title>Actin cytoskeleton and complex cell architecture in an #Asgard archaeon.</title>
        <authorList>
            <person name="Ponce Toledo R.I."/>
            <person name="Schleper C."/>
            <person name="Rodrigues Oliveira T."/>
            <person name="Wollweber F."/>
            <person name="Xu J."/>
            <person name="Rittmann S."/>
            <person name="Klingl A."/>
            <person name="Pilhofer M."/>
        </authorList>
    </citation>
    <scope>NUCLEOTIDE SEQUENCE</scope>
    <source>
        <strain evidence="4">B-35</strain>
    </source>
</reference>
<dbReference type="PANTHER" id="PTHR28004">
    <property type="entry name" value="ZGC:162816-RELATED"/>
    <property type="match status" value="1"/>
</dbReference>
<dbReference type="EMBL" id="CP104013">
    <property type="protein sequence ID" value="UYP48713.1"/>
    <property type="molecule type" value="Genomic_DNA"/>
</dbReference>
<accession>A0ABY6HYV0</accession>
<dbReference type="Gene3D" id="2.40.37.20">
    <property type="entry name" value="D-serine dehydratase-like domain"/>
    <property type="match status" value="1"/>
</dbReference>
<dbReference type="InterPro" id="IPR029066">
    <property type="entry name" value="PLP-binding_barrel"/>
</dbReference>
<evidence type="ECO:0000256" key="1">
    <source>
        <dbReference type="ARBA" id="ARBA00005323"/>
    </source>
</evidence>
<evidence type="ECO:0000256" key="2">
    <source>
        <dbReference type="ARBA" id="ARBA00023239"/>
    </source>
</evidence>
<dbReference type="InterPro" id="IPR042208">
    <property type="entry name" value="D-ser_dehydrat-like_sf"/>
</dbReference>
<evidence type="ECO:0000259" key="3">
    <source>
        <dbReference type="SMART" id="SM01119"/>
    </source>
</evidence>
<keyword evidence="2" id="KW-0456">Lyase</keyword>
<dbReference type="Proteomes" id="UP001208689">
    <property type="component" value="Chromosome"/>
</dbReference>
<name>A0ABY6HYV0_9ARCH</name>
<dbReference type="InterPro" id="IPR001608">
    <property type="entry name" value="Ala_racemase_N"/>
</dbReference>